<sequence>MSVIYLVGKTHATGCCNGNLSLPPPGGGRLGWGWFCGFR</sequence>
<accession>A0ABM6T411</accession>
<name>A0ABM6T411_NEIMU</name>
<protein>
    <submittedName>
        <fullName evidence="1">Superoxide dismutase</fullName>
    </submittedName>
</protein>
<dbReference type="Proteomes" id="UP000191272">
    <property type="component" value="Chromosome"/>
</dbReference>
<organism evidence="1 2">
    <name type="scientific">Neisseria mucosa</name>
    <dbReference type="NCBI Taxonomy" id="488"/>
    <lineage>
        <taxon>Bacteria</taxon>
        <taxon>Pseudomonadati</taxon>
        <taxon>Pseudomonadota</taxon>
        <taxon>Betaproteobacteria</taxon>
        <taxon>Neisseriales</taxon>
        <taxon>Neisseriaceae</taxon>
        <taxon>Neisseria</taxon>
    </lineage>
</organism>
<evidence type="ECO:0000313" key="1">
    <source>
        <dbReference type="EMBL" id="AVI44844.1"/>
    </source>
</evidence>
<keyword evidence="2" id="KW-1185">Reference proteome</keyword>
<proteinExistence type="predicted"/>
<reference evidence="2" key="1">
    <citation type="submission" date="2017-03" db="EMBL/GenBank/DDBJ databases">
        <title>FDA dAtabase for Regulatory Grade micrObial Sequences (FDA-ARGOS): Supporting development and validation of Infectious Disease Dx tests.</title>
        <authorList>
            <person name="Campos J."/>
            <person name="Goldberg B."/>
            <person name="Tallon L."/>
            <person name="Sadzewicz L."/>
            <person name="Sengamalay N."/>
            <person name="Ott S."/>
            <person name="Godinez A."/>
            <person name="Nagaraj S."/>
            <person name="Vyas G."/>
            <person name="Aluvathingal J."/>
            <person name="Nadendla S."/>
            <person name="Geyer C."/>
            <person name="Nandy P."/>
            <person name="Hobson J."/>
            <person name="Sichtig H."/>
        </authorList>
    </citation>
    <scope>NUCLEOTIDE SEQUENCE [LARGE SCALE GENOMIC DNA]</scope>
    <source>
        <strain evidence="2">FDAARGOS_260</strain>
    </source>
</reference>
<gene>
    <name evidence="1" type="ORF">A6J88_13945</name>
</gene>
<dbReference type="EMBL" id="CP020452">
    <property type="protein sequence ID" value="AVI44844.1"/>
    <property type="molecule type" value="Genomic_DNA"/>
</dbReference>
<evidence type="ECO:0000313" key="2">
    <source>
        <dbReference type="Proteomes" id="UP000191272"/>
    </source>
</evidence>